<dbReference type="GeneID" id="303491153"/>
<reference evidence="3 7" key="3">
    <citation type="submission" date="2021-02" db="EMBL/GenBank/DDBJ databases">
        <title>Complete Genome Sequence of Cupriavidus oxalaticus Strain Ox1, a Soil Oxalate-Degrading Species.</title>
        <authorList>
            <person name="Palmieri F."/>
            <person name="Udriet P."/>
            <person name="Deuasquier M."/>
            <person name="Beaudoing E."/>
            <person name="Johnson S.L."/>
            <person name="Davenport K.W."/>
            <person name="Chain P.S."/>
            <person name="Bindschedler S."/>
            <person name="Junier P."/>
        </authorList>
    </citation>
    <scope>NUCLEOTIDE SEQUENCE [LARGE SCALE GENOMIC DNA]</scope>
    <source>
        <strain evidence="3 7">Ox1</strain>
    </source>
</reference>
<evidence type="ECO:0000313" key="6">
    <source>
        <dbReference type="Proteomes" id="UP000325743"/>
    </source>
</evidence>
<evidence type="ECO:0000313" key="5">
    <source>
        <dbReference type="Proteomes" id="UP000256862"/>
    </source>
</evidence>
<dbReference type="Proteomes" id="UP000325743">
    <property type="component" value="Chromosome 2"/>
</dbReference>
<proteinExistence type="predicted"/>
<evidence type="ECO:0000259" key="1">
    <source>
        <dbReference type="Pfam" id="PF02627"/>
    </source>
</evidence>
<protein>
    <submittedName>
        <fullName evidence="2">Carboxymuconolactone decarboxylase family protein</fullName>
    </submittedName>
</protein>
<evidence type="ECO:0000313" key="2">
    <source>
        <dbReference type="EMBL" id="QEZ45988.1"/>
    </source>
</evidence>
<dbReference type="InterPro" id="IPR004675">
    <property type="entry name" value="AhpD_core"/>
</dbReference>
<dbReference type="AlphaFoldDB" id="A0A375G9T8"/>
<gene>
    <name evidence="4" type="ORF">CO2235_70045</name>
    <name evidence="2" type="ORF">D2917_16945</name>
    <name evidence="3" type="ORF">JTE92_16520</name>
</gene>
<dbReference type="InterPro" id="IPR003779">
    <property type="entry name" value="CMD-like"/>
</dbReference>
<reference evidence="4 5" key="1">
    <citation type="submission" date="2018-01" db="EMBL/GenBank/DDBJ databases">
        <authorList>
            <person name="Clerissi C."/>
        </authorList>
    </citation>
    <scope>NUCLEOTIDE SEQUENCE [LARGE SCALE GENOMIC DNA]</scope>
    <source>
        <strain evidence="4">Cupriavidus oxalaticus LMG 2235</strain>
    </source>
</reference>
<sequence>MEERMNWQDVAPDAYKAMIGVEIYIARCGLENSLKELVKIRASQINGCAFCLDMHVTDARKHGESDRRLSLLPAWREVSWFTARERAALAWTEALTLLPQSQAPDADYNAVREQFSEKEIADLTLLISMINAWNRFGVGFRRQPPAL</sequence>
<name>A0A375G9T8_9BURK</name>
<evidence type="ECO:0000313" key="3">
    <source>
        <dbReference type="EMBL" id="QRQ95070.1"/>
    </source>
</evidence>
<dbReference type="GO" id="GO:0051920">
    <property type="term" value="F:peroxiredoxin activity"/>
    <property type="evidence" value="ECO:0007669"/>
    <property type="project" value="InterPro"/>
</dbReference>
<dbReference type="SUPFAM" id="SSF69118">
    <property type="entry name" value="AhpD-like"/>
    <property type="match status" value="1"/>
</dbReference>
<dbReference type="EMBL" id="OGUS01000129">
    <property type="protein sequence ID" value="SPC16999.1"/>
    <property type="molecule type" value="Genomic_DNA"/>
</dbReference>
<accession>A0A375G9T8</accession>
<dbReference type="Proteomes" id="UP000256862">
    <property type="component" value="Chromosome CO2235"/>
</dbReference>
<dbReference type="PANTHER" id="PTHR34846:SF10">
    <property type="entry name" value="CYTOPLASMIC PROTEIN"/>
    <property type="match status" value="1"/>
</dbReference>
<evidence type="ECO:0000313" key="7">
    <source>
        <dbReference type="Proteomes" id="UP000623307"/>
    </source>
</evidence>
<reference evidence="2 6" key="2">
    <citation type="submission" date="2018-09" db="EMBL/GenBank/DDBJ databases">
        <title>Complete genome sequence of Cupriavidus oxalaticus T2, a bacterium capable of phenol tolerance and degradation.</title>
        <authorList>
            <person name="Yan J."/>
        </authorList>
    </citation>
    <scope>NUCLEOTIDE SEQUENCE [LARGE SCALE GENOMIC DNA]</scope>
    <source>
        <strain evidence="2 6">T2</strain>
    </source>
</reference>
<dbReference type="Gene3D" id="1.20.1290.10">
    <property type="entry name" value="AhpD-like"/>
    <property type="match status" value="1"/>
</dbReference>
<dbReference type="InterPro" id="IPR029032">
    <property type="entry name" value="AhpD-like"/>
</dbReference>
<dbReference type="RefSeq" id="WP_063237155.1">
    <property type="nucleotide sequence ID" value="NZ_CP032519.1"/>
</dbReference>
<dbReference type="EMBL" id="CP069812">
    <property type="protein sequence ID" value="QRQ95070.1"/>
    <property type="molecule type" value="Genomic_DNA"/>
</dbReference>
<keyword evidence="7" id="KW-1185">Reference proteome</keyword>
<dbReference type="OrthoDB" id="9801997at2"/>
<dbReference type="EMBL" id="CP032519">
    <property type="protein sequence ID" value="QEZ45988.1"/>
    <property type="molecule type" value="Genomic_DNA"/>
</dbReference>
<dbReference type="NCBIfam" id="TIGR00778">
    <property type="entry name" value="ahpD_dom"/>
    <property type="match status" value="1"/>
</dbReference>
<dbReference type="Proteomes" id="UP000623307">
    <property type="component" value="Chromosome 2"/>
</dbReference>
<feature type="domain" description="Carboxymuconolactone decarboxylase-like" evidence="1">
    <location>
        <begin position="12"/>
        <end position="94"/>
    </location>
</feature>
<dbReference type="Pfam" id="PF02627">
    <property type="entry name" value="CMD"/>
    <property type="match status" value="1"/>
</dbReference>
<organism evidence="2 6">
    <name type="scientific">Cupriavidus oxalaticus</name>
    <dbReference type="NCBI Taxonomy" id="96344"/>
    <lineage>
        <taxon>Bacteria</taxon>
        <taxon>Pseudomonadati</taxon>
        <taxon>Pseudomonadota</taxon>
        <taxon>Betaproteobacteria</taxon>
        <taxon>Burkholderiales</taxon>
        <taxon>Burkholderiaceae</taxon>
        <taxon>Cupriavidus</taxon>
    </lineage>
</organism>
<dbReference type="PANTHER" id="PTHR34846">
    <property type="entry name" value="4-CARBOXYMUCONOLACTONE DECARBOXYLASE FAMILY PROTEIN (AFU_ORTHOLOGUE AFUA_6G11590)"/>
    <property type="match status" value="1"/>
</dbReference>
<evidence type="ECO:0000313" key="4">
    <source>
        <dbReference type="EMBL" id="SPC16999.1"/>
    </source>
</evidence>